<feature type="domain" description="Histidine kinase" evidence="9">
    <location>
        <begin position="225"/>
        <end position="435"/>
    </location>
</feature>
<dbReference type="Gene3D" id="3.30.565.10">
    <property type="entry name" value="Histidine kinase-like ATPase, C-terminal domain"/>
    <property type="match status" value="1"/>
</dbReference>
<evidence type="ECO:0000256" key="3">
    <source>
        <dbReference type="ARBA" id="ARBA00022679"/>
    </source>
</evidence>
<dbReference type="PANTHER" id="PTHR43065:SF46">
    <property type="entry name" value="C4-DICARBOXYLATE TRANSPORT SENSOR PROTEIN DCTB"/>
    <property type="match status" value="1"/>
</dbReference>
<dbReference type="InterPro" id="IPR000014">
    <property type="entry name" value="PAS"/>
</dbReference>
<dbReference type="GO" id="GO:0000160">
    <property type="term" value="P:phosphorelay signal transduction system"/>
    <property type="evidence" value="ECO:0007669"/>
    <property type="project" value="UniProtKB-KW"/>
</dbReference>
<dbReference type="GO" id="GO:0005524">
    <property type="term" value="F:ATP binding"/>
    <property type="evidence" value="ECO:0007669"/>
    <property type="project" value="UniProtKB-KW"/>
</dbReference>
<evidence type="ECO:0000256" key="4">
    <source>
        <dbReference type="ARBA" id="ARBA00022741"/>
    </source>
</evidence>
<dbReference type="PROSITE" id="PS50109">
    <property type="entry name" value="HIS_KIN"/>
    <property type="match status" value="1"/>
</dbReference>
<dbReference type="InterPro" id="IPR036890">
    <property type="entry name" value="HATPase_C_sf"/>
</dbReference>
<organism evidence="10 11">
    <name type="scientific">Sphingomonas montanisoli</name>
    <dbReference type="NCBI Taxonomy" id="2606412"/>
    <lineage>
        <taxon>Bacteria</taxon>
        <taxon>Pseudomonadati</taxon>
        <taxon>Pseudomonadota</taxon>
        <taxon>Alphaproteobacteria</taxon>
        <taxon>Sphingomonadales</taxon>
        <taxon>Sphingomonadaceae</taxon>
        <taxon>Sphingomonas</taxon>
    </lineage>
</organism>
<keyword evidence="8" id="KW-0812">Transmembrane</keyword>
<reference evidence="10 11" key="1">
    <citation type="submission" date="2019-08" db="EMBL/GenBank/DDBJ databases">
        <authorList>
            <person name="Wang G."/>
            <person name="Xu Z."/>
        </authorList>
    </citation>
    <scope>NUCLEOTIDE SEQUENCE [LARGE SCALE GENOMIC DNA]</scope>
    <source>
        <strain evidence="10 11">ZX</strain>
    </source>
</reference>
<dbReference type="SMART" id="SM00387">
    <property type="entry name" value="HATPase_c"/>
    <property type="match status" value="1"/>
</dbReference>
<gene>
    <name evidence="10" type="ORF">FYJ91_01125</name>
</gene>
<dbReference type="SUPFAM" id="SSF55874">
    <property type="entry name" value="ATPase domain of HSP90 chaperone/DNA topoisomerase II/histidine kinase"/>
    <property type="match status" value="1"/>
</dbReference>
<evidence type="ECO:0000259" key="9">
    <source>
        <dbReference type="PROSITE" id="PS50109"/>
    </source>
</evidence>
<keyword evidence="8" id="KW-1133">Transmembrane helix</keyword>
<dbReference type="Pfam" id="PF13188">
    <property type="entry name" value="PAS_8"/>
    <property type="match status" value="1"/>
</dbReference>
<dbReference type="AlphaFoldDB" id="A0A5D9CCM8"/>
<accession>A0A5D9CCM8</accession>
<keyword evidence="7" id="KW-0902">Two-component regulatory system</keyword>
<keyword evidence="4" id="KW-0547">Nucleotide-binding</keyword>
<dbReference type="PRINTS" id="PR00344">
    <property type="entry name" value="BCTRLSENSOR"/>
</dbReference>
<protein>
    <recommendedName>
        <fullName evidence="2">histidine kinase</fullName>
        <ecNumber evidence="2">2.7.13.3</ecNumber>
    </recommendedName>
</protein>
<evidence type="ECO:0000256" key="5">
    <source>
        <dbReference type="ARBA" id="ARBA00022777"/>
    </source>
</evidence>
<dbReference type="EMBL" id="VTOU01000001">
    <property type="protein sequence ID" value="TZG28780.1"/>
    <property type="molecule type" value="Genomic_DNA"/>
</dbReference>
<sequence>MGFDRSFSAGVALRLGAIGATMFALVGSVSQSLAATAILSALLLVAAVASLWAYVRRTNVEVARFVQALMHGDLSQGFSTGRRGGGFEILGRQLDAAIRTLRDERAAATDAGRFHAALVDEAPVALLVIDEDRVELVNRAARKLFHTDAVRIADFAGFGDDLVAALHGRGRRLGIVSIDGRPQRASMLATPLHRLGRPLRLLAIQPLHNEIDAVEMSAQADLVRVLTHEIMNSMTPVTSLARSAASLMAAAPADLADARMAIETVARRSEGIMHFVEGYRAFIRSPVIHPCRFAAKGWAEEMGRLFAATPEGEGAGLTVSVAPDDLMLDLDPDLMAQAVLNLMKNGAEAASGAGRSPQIGLTIARGAAGIAITVGDNGPGIPPDLTNDIFLPFFTTKATGTGVGLSLVRRIVTAHRGTVALRHSGPDGTSIEILV</sequence>
<dbReference type="EC" id="2.7.13.3" evidence="2"/>
<dbReference type="CDD" id="cd00075">
    <property type="entry name" value="HATPase"/>
    <property type="match status" value="1"/>
</dbReference>
<comment type="caution">
    <text evidence="10">The sequence shown here is derived from an EMBL/GenBank/DDBJ whole genome shotgun (WGS) entry which is preliminary data.</text>
</comment>
<evidence type="ECO:0000313" key="10">
    <source>
        <dbReference type="EMBL" id="TZG28780.1"/>
    </source>
</evidence>
<evidence type="ECO:0000256" key="8">
    <source>
        <dbReference type="SAM" id="Phobius"/>
    </source>
</evidence>
<dbReference type="Proteomes" id="UP000322077">
    <property type="component" value="Unassembled WGS sequence"/>
</dbReference>
<keyword evidence="11" id="KW-1185">Reference proteome</keyword>
<dbReference type="GO" id="GO:0004673">
    <property type="term" value="F:protein histidine kinase activity"/>
    <property type="evidence" value="ECO:0007669"/>
    <property type="project" value="UniProtKB-EC"/>
</dbReference>
<name>A0A5D9CCM8_9SPHN</name>
<evidence type="ECO:0000256" key="1">
    <source>
        <dbReference type="ARBA" id="ARBA00000085"/>
    </source>
</evidence>
<evidence type="ECO:0000256" key="7">
    <source>
        <dbReference type="ARBA" id="ARBA00023012"/>
    </source>
</evidence>
<keyword evidence="6" id="KW-0067">ATP-binding</keyword>
<evidence type="ECO:0000256" key="6">
    <source>
        <dbReference type="ARBA" id="ARBA00022840"/>
    </source>
</evidence>
<feature type="transmembrane region" description="Helical" evidence="8">
    <location>
        <begin position="33"/>
        <end position="55"/>
    </location>
</feature>
<keyword evidence="3" id="KW-0808">Transferase</keyword>
<keyword evidence="8" id="KW-0472">Membrane</keyword>
<proteinExistence type="predicted"/>
<comment type="catalytic activity">
    <reaction evidence="1">
        <text>ATP + protein L-histidine = ADP + protein N-phospho-L-histidine.</text>
        <dbReference type="EC" id="2.7.13.3"/>
    </reaction>
</comment>
<dbReference type="InterPro" id="IPR003594">
    <property type="entry name" value="HATPase_dom"/>
</dbReference>
<dbReference type="InterPro" id="IPR005467">
    <property type="entry name" value="His_kinase_dom"/>
</dbReference>
<feature type="transmembrane region" description="Helical" evidence="8">
    <location>
        <begin position="7"/>
        <end position="27"/>
    </location>
</feature>
<dbReference type="InterPro" id="IPR004358">
    <property type="entry name" value="Sig_transdc_His_kin-like_C"/>
</dbReference>
<evidence type="ECO:0000313" key="11">
    <source>
        <dbReference type="Proteomes" id="UP000322077"/>
    </source>
</evidence>
<keyword evidence="5" id="KW-0418">Kinase</keyword>
<evidence type="ECO:0000256" key="2">
    <source>
        <dbReference type="ARBA" id="ARBA00012438"/>
    </source>
</evidence>
<dbReference type="RefSeq" id="WP_149520445.1">
    <property type="nucleotide sequence ID" value="NZ_VTOU01000001.1"/>
</dbReference>
<dbReference type="PANTHER" id="PTHR43065">
    <property type="entry name" value="SENSOR HISTIDINE KINASE"/>
    <property type="match status" value="1"/>
</dbReference>
<dbReference type="Pfam" id="PF02518">
    <property type="entry name" value="HATPase_c"/>
    <property type="match status" value="1"/>
</dbReference>